<dbReference type="PANTHER" id="PTHR19308">
    <property type="entry name" value="PHOSPHATIDYLCHOLINE TRANSFER PROTEIN"/>
    <property type="match status" value="1"/>
</dbReference>
<comment type="caution">
    <text evidence="3">The sequence shown here is derived from an EMBL/GenBank/DDBJ whole genome shotgun (WGS) entry which is preliminary data.</text>
</comment>
<evidence type="ECO:0000313" key="3">
    <source>
        <dbReference type="EMBL" id="KAL1550647.1"/>
    </source>
</evidence>
<dbReference type="CDD" id="cd08870">
    <property type="entry name" value="START_STARD2_7-like"/>
    <property type="match status" value="1"/>
</dbReference>
<dbReference type="AlphaFoldDB" id="A0ABD1H2L0"/>
<accession>A0ABD1H2L0</accession>
<reference evidence="3 4" key="1">
    <citation type="submission" date="2024-06" db="EMBL/GenBank/DDBJ databases">
        <title>A chromosome level genome sequence of Diviner's sage (Salvia divinorum).</title>
        <authorList>
            <person name="Ford S.A."/>
            <person name="Ro D.-K."/>
            <person name="Ness R.W."/>
            <person name="Phillips M.A."/>
        </authorList>
    </citation>
    <scope>NUCLEOTIDE SEQUENCE [LARGE SCALE GENOMIC DNA]</scope>
    <source>
        <strain evidence="3">SAF-2024a</strain>
        <tissue evidence="3">Leaf</tissue>
    </source>
</reference>
<sequence length="423" mass="47660">MAVVEAFWGMPVSWAMIIGVIQYLGPVWFPFFLGIIVGWFWKPRWATLGNCKFDFSSPPSPSALFRGLVSAQSLDSCKDGAASCSLDDGYGKEQMAMIPTIDTALCSPSKMGKEDHPLITNEDLEHLCHLVERKDGGPPWKHLMDRSAHDMSYQAWQRDPQSGPPQYCSRTVYEDATPELVRDFFWDDDFRLKWDNMLTHASILEECPTTGIMVVHWIRKFPFFCSDREYIIGRRIWESGRSYYCVTKGVPSSLPRKDKPRCVDLLYSSWFIQAVESRKGDGQLSACEVILFHHEDMGIPWEIAKFGVRQGMWGAVKNIHRGFRAYQKHRASGAPLSRHAFMAQINTKLDPDYLKTLEDEEVPAQTQLVDSADGKAKGVKIPKLLIIGGAIAVACSLNRGLLTKTLIFGVARKLGNMGGRACR</sequence>
<dbReference type="InterPro" id="IPR023393">
    <property type="entry name" value="START-like_dom_sf"/>
</dbReference>
<dbReference type="SUPFAM" id="SSF55961">
    <property type="entry name" value="Bet v1-like"/>
    <property type="match status" value="1"/>
</dbReference>
<evidence type="ECO:0000259" key="2">
    <source>
        <dbReference type="PROSITE" id="PS50848"/>
    </source>
</evidence>
<evidence type="ECO:0000313" key="4">
    <source>
        <dbReference type="Proteomes" id="UP001567538"/>
    </source>
</evidence>
<proteinExistence type="predicted"/>
<feature type="transmembrane region" description="Helical" evidence="1">
    <location>
        <begin position="12"/>
        <end position="41"/>
    </location>
</feature>
<dbReference type="PROSITE" id="PS50848">
    <property type="entry name" value="START"/>
    <property type="match status" value="1"/>
</dbReference>
<dbReference type="Proteomes" id="UP001567538">
    <property type="component" value="Unassembled WGS sequence"/>
</dbReference>
<dbReference type="PANTHER" id="PTHR19308:SF35">
    <property type="entry name" value="STAR-RELATED LIPID TRANSFER PROTEIN 7, MITOCHONDRIAL-LIKE ISOFORM X1"/>
    <property type="match status" value="1"/>
</dbReference>
<keyword evidence="4" id="KW-1185">Reference proteome</keyword>
<dbReference type="InterPro" id="IPR051213">
    <property type="entry name" value="START_lipid_transfer"/>
</dbReference>
<dbReference type="GO" id="GO:0005737">
    <property type="term" value="C:cytoplasm"/>
    <property type="evidence" value="ECO:0007669"/>
    <property type="project" value="UniProtKB-ARBA"/>
</dbReference>
<keyword evidence="1" id="KW-0472">Membrane</keyword>
<dbReference type="EMBL" id="JBEAFC010000007">
    <property type="protein sequence ID" value="KAL1550647.1"/>
    <property type="molecule type" value="Genomic_DNA"/>
</dbReference>
<name>A0ABD1H2L0_SALDI</name>
<dbReference type="InterPro" id="IPR002913">
    <property type="entry name" value="START_lipid-bd_dom"/>
</dbReference>
<keyword evidence="1" id="KW-0812">Transmembrane</keyword>
<evidence type="ECO:0000256" key="1">
    <source>
        <dbReference type="SAM" id="Phobius"/>
    </source>
</evidence>
<feature type="domain" description="START" evidence="2">
    <location>
        <begin position="140"/>
        <end position="328"/>
    </location>
</feature>
<dbReference type="Pfam" id="PF01852">
    <property type="entry name" value="START"/>
    <property type="match status" value="1"/>
</dbReference>
<dbReference type="Gene3D" id="3.30.530.20">
    <property type="match status" value="1"/>
</dbReference>
<organism evidence="3 4">
    <name type="scientific">Salvia divinorum</name>
    <name type="common">Maria pastora</name>
    <name type="synonym">Diviner's sage</name>
    <dbReference type="NCBI Taxonomy" id="28513"/>
    <lineage>
        <taxon>Eukaryota</taxon>
        <taxon>Viridiplantae</taxon>
        <taxon>Streptophyta</taxon>
        <taxon>Embryophyta</taxon>
        <taxon>Tracheophyta</taxon>
        <taxon>Spermatophyta</taxon>
        <taxon>Magnoliopsida</taxon>
        <taxon>eudicotyledons</taxon>
        <taxon>Gunneridae</taxon>
        <taxon>Pentapetalae</taxon>
        <taxon>asterids</taxon>
        <taxon>lamiids</taxon>
        <taxon>Lamiales</taxon>
        <taxon>Lamiaceae</taxon>
        <taxon>Nepetoideae</taxon>
        <taxon>Mentheae</taxon>
        <taxon>Salviinae</taxon>
        <taxon>Salvia</taxon>
        <taxon>Salvia subgen. Calosphace</taxon>
    </lineage>
</organism>
<protein>
    <recommendedName>
        <fullName evidence="2">START domain-containing protein</fullName>
    </recommendedName>
</protein>
<gene>
    <name evidence="3" type="ORF">AAHA92_18586</name>
</gene>
<dbReference type="FunFam" id="3.30.530.20:FF:000006">
    <property type="entry name" value="StAR-related lipid transfer protein 7, mitochondrial"/>
    <property type="match status" value="1"/>
</dbReference>
<keyword evidence="1" id="KW-1133">Transmembrane helix</keyword>